<dbReference type="RefSeq" id="WP_166233947.1">
    <property type="nucleotide sequence ID" value="NZ_CP049865.1"/>
</dbReference>
<protein>
    <submittedName>
        <fullName evidence="3">Polyketide cyclase</fullName>
    </submittedName>
</protein>
<dbReference type="InterPro" id="IPR013538">
    <property type="entry name" value="ASHA1/2-like_C"/>
</dbReference>
<reference evidence="3 4" key="1">
    <citation type="submission" date="2020-03" db="EMBL/GenBank/DDBJ databases">
        <title>Propioniciclava sp. nov., isolated from Hydrophilus acuminatus.</title>
        <authorList>
            <person name="Hyun D.-W."/>
            <person name="Bae J.-W."/>
        </authorList>
    </citation>
    <scope>NUCLEOTIDE SEQUENCE [LARGE SCALE GENOMIC DNA]</scope>
    <source>
        <strain evidence="3 4">HDW11</strain>
    </source>
</reference>
<proteinExistence type="inferred from homology"/>
<evidence type="ECO:0000259" key="2">
    <source>
        <dbReference type="Pfam" id="PF08327"/>
    </source>
</evidence>
<dbReference type="InterPro" id="IPR023393">
    <property type="entry name" value="START-like_dom_sf"/>
</dbReference>
<accession>A0A6G7Y7V5</accession>
<dbReference type="AlphaFoldDB" id="A0A6G7Y7V5"/>
<name>A0A6G7Y7V5_9ACTN</name>
<dbReference type="Gene3D" id="3.30.530.20">
    <property type="match status" value="1"/>
</dbReference>
<keyword evidence="4" id="KW-1185">Reference proteome</keyword>
<evidence type="ECO:0000256" key="1">
    <source>
        <dbReference type="ARBA" id="ARBA00006817"/>
    </source>
</evidence>
<sequence>MSKTPTGRLVPRGDLNDIVLTREFHAPLAEVWAAITEPERLAPWIGTWSGDPATGTVDFLMTAEGATEPSAMEVLRCHAPTGLTVRQDLNGDAWTLYLDLEEEDGVTTLTFEQRDLTAEAASDVGPGWEYYLDRLVASETGGDVGAVAWDDYYPALKEHYTAEG</sequence>
<dbReference type="KEGG" id="prv:G7070_12080"/>
<dbReference type="EMBL" id="CP049865">
    <property type="protein sequence ID" value="QIK72873.1"/>
    <property type="molecule type" value="Genomic_DNA"/>
</dbReference>
<dbReference type="SUPFAM" id="SSF55961">
    <property type="entry name" value="Bet v1-like"/>
    <property type="match status" value="1"/>
</dbReference>
<organism evidence="3 4">
    <name type="scientific">Propioniciclava coleopterorum</name>
    <dbReference type="NCBI Taxonomy" id="2714937"/>
    <lineage>
        <taxon>Bacteria</taxon>
        <taxon>Bacillati</taxon>
        <taxon>Actinomycetota</taxon>
        <taxon>Actinomycetes</taxon>
        <taxon>Propionibacteriales</taxon>
        <taxon>Propionibacteriaceae</taxon>
        <taxon>Propioniciclava</taxon>
    </lineage>
</organism>
<dbReference type="Pfam" id="PF08327">
    <property type="entry name" value="AHSA1"/>
    <property type="match status" value="1"/>
</dbReference>
<evidence type="ECO:0000313" key="4">
    <source>
        <dbReference type="Proteomes" id="UP000501058"/>
    </source>
</evidence>
<gene>
    <name evidence="3" type="ORF">G7070_12080</name>
</gene>
<feature type="domain" description="Activator of Hsp90 ATPase homologue 1/2-like C-terminal" evidence="2">
    <location>
        <begin position="26"/>
        <end position="137"/>
    </location>
</feature>
<evidence type="ECO:0000313" key="3">
    <source>
        <dbReference type="EMBL" id="QIK72873.1"/>
    </source>
</evidence>
<comment type="similarity">
    <text evidence="1">Belongs to the AHA1 family.</text>
</comment>
<dbReference type="Proteomes" id="UP000501058">
    <property type="component" value="Chromosome"/>
</dbReference>